<name>A0A0F9HB82_9ZZZZ</name>
<comment type="caution">
    <text evidence="1">The sequence shown here is derived from an EMBL/GenBank/DDBJ whole genome shotgun (WGS) entry which is preliminary data.</text>
</comment>
<proteinExistence type="predicted"/>
<evidence type="ECO:0000313" key="1">
    <source>
        <dbReference type="EMBL" id="KKL72337.1"/>
    </source>
</evidence>
<accession>A0A0F9HB82</accession>
<feature type="non-terminal residue" evidence="1">
    <location>
        <position position="1"/>
    </location>
</feature>
<organism evidence="1">
    <name type="scientific">marine sediment metagenome</name>
    <dbReference type="NCBI Taxonomy" id="412755"/>
    <lineage>
        <taxon>unclassified sequences</taxon>
        <taxon>metagenomes</taxon>
        <taxon>ecological metagenomes</taxon>
    </lineage>
</organism>
<reference evidence="1" key="1">
    <citation type="journal article" date="2015" name="Nature">
        <title>Complex archaea that bridge the gap between prokaryotes and eukaryotes.</title>
        <authorList>
            <person name="Spang A."/>
            <person name="Saw J.H."/>
            <person name="Jorgensen S.L."/>
            <person name="Zaremba-Niedzwiedzka K."/>
            <person name="Martijn J."/>
            <person name="Lind A.E."/>
            <person name="van Eijk R."/>
            <person name="Schleper C."/>
            <person name="Guy L."/>
            <person name="Ettema T.J."/>
        </authorList>
    </citation>
    <scope>NUCLEOTIDE SEQUENCE</scope>
</reference>
<dbReference type="AlphaFoldDB" id="A0A0F9HB82"/>
<protein>
    <submittedName>
        <fullName evidence="1">Uncharacterized protein</fullName>
    </submittedName>
</protein>
<dbReference type="EMBL" id="LAZR01025302">
    <property type="protein sequence ID" value="KKL72337.1"/>
    <property type="molecule type" value="Genomic_DNA"/>
</dbReference>
<gene>
    <name evidence="1" type="ORF">LCGC14_2085900</name>
</gene>
<sequence length="28" mass="3243">YRLPPQCLTDACFIEKRVDLTEVGCDRT</sequence>